<organism evidence="1 2">
    <name type="scientific">Stylonychia lemnae</name>
    <name type="common">Ciliate</name>
    <dbReference type="NCBI Taxonomy" id="5949"/>
    <lineage>
        <taxon>Eukaryota</taxon>
        <taxon>Sar</taxon>
        <taxon>Alveolata</taxon>
        <taxon>Ciliophora</taxon>
        <taxon>Intramacronucleata</taxon>
        <taxon>Spirotrichea</taxon>
        <taxon>Stichotrichia</taxon>
        <taxon>Sporadotrichida</taxon>
        <taxon>Oxytrichidae</taxon>
        <taxon>Stylonychinae</taxon>
        <taxon>Stylonychia</taxon>
    </lineage>
</organism>
<dbReference type="EMBL" id="CCKQ01016679">
    <property type="protein sequence ID" value="CDW88540.1"/>
    <property type="molecule type" value="Genomic_DNA"/>
</dbReference>
<sequence length="152" mass="18268">MRKVILQMSLTLAFECLFKLMFRYRRPYVNSFQKMYRQVRDKNGELMNVQISNDERYFKKKRLDDYTHSDKNDIKPIDSWVRTWLRKLCEFLVAALLSVTIQSESFDGGWSDPQPEVDSSTAKYNYFNHFFRRLLIADESEKVSLLFKKQVP</sequence>
<dbReference type="AlphaFoldDB" id="A0A078B1V6"/>
<accession>A0A078B1V6</accession>
<gene>
    <name evidence="1" type="primary">Contig10014.g10702</name>
    <name evidence="1" type="ORF">STYLEM_17662</name>
</gene>
<protein>
    <submittedName>
        <fullName evidence="1">Uncharacterized protein</fullName>
    </submittedName>
</protein>
<dbReference type="InParanoid" id="A0A078B1V6"/>
<evidence type="ECO:0000313" key="2">
    <source>
        <dbReference type="Proteomes" id="UP000039865"/>
    </source>
</evidence>
<evidence type="ECO:0000313" key="1">
    <source>
        <dbReference type="EMBL" id="CDW88540.1"/>
    </source>
</evidence>
<dbReference type="Proteomes" id="UP000039865">
    <property type="component" value="Unassembled WGS sequence"/>
</dbReference>
<keyword evidence="2" id="KW-1185">Reference proteome</keyword>
<name>A0A078B1V6_STYLE</name>
<proteinExistence type="predicted"/>
<reference evidence="1 2" key="1">
    <citation type="submission" date="2014-06" db="EMBL/GenBank/DDBJ databases">
        <authorList>
            <person name="Swart Estienne"/>
        </authorList>
    </citation>
    <scope>NUCLEOTIDE SEQUENCE [LARGE SCALE GENOMIC DNA]</scope>
    <source>
        <strain evidence="1 2">130c</strain>
    </source>
</reference>